<evidence type="ECO:0000259" key="5">
    <source>
        <dbReference type="PROSITE" id="PS50931"/>
    </source>
</evidence>
<dbReference type="Gene3D" id="1.10.10.10">
    <property type="entry name" value="Winged helix-like DNA-binding domain superfamily/Winged helix DNA-binding domain"/>
    <property type="match status" value="1"/>
</dbReference>
<keyword evidence="4" id="KW-0804">Transcription</keyword>
<evidence type="ECO:0000256" key="1">
    <source>
        <dbReference type="ARBA" id="ARBA00009437"/>
    </source>
</evidence>
<dbReference type="InterPro" id="IPR000847">
    <property type="entry name" value="LysR_HTH_N"/>
</dbReference>
<dbReference type="GO" id="GO:0032993">
    <property type="term" value="C:protein-DNA complex"/>
    <property type="evidence" value="ECO:0007669"/>
    <property type="project" value="TreeGrafter"/>
</dbReference>
<proteinExistence type="inferred from homology"/>
<protein>
    <submittedName>
        <fullName evidence="6">LysR family transcriptional regulator</fullName>
    </submittedName>
</protein>
<dbReference type="AlphaFoldDB" id="A0A418XB49"/>
<evidence type="ECO:0000256" key="4">
    <source>
        <dbReference type="ARBA" id="ARBA00023163"/>
    </source>
</evidence>
<evidence type="ECO:0000256" key="3">
    <source>
        <dbReference type="ARBA" id="ARBA00023125"/>
    </source>
</evidence>
<accession>A0A418XB49</accession>
<dbReference type="GO" id="GO:0003700">
    <property type="term" value="F:DNA-binding transcription factor activity"/>
    <property type="evidence" value="ECO:0007669"/>
    <property type="project" value="InterPro"/>
</dbReference>
<dbReference type="PROSITE" id="PS50931">
    <property type="entry name" value="HTH_LYSR"/>
    <property type="match status" value="1"/>
</dbReference>
<dbReference type="Proteomes" id="UP000284006">
    <property type="component" value="Unassembled WGS sequence"/>
</dbReference>
<name>A0A418XB49_9BURK</name>
<dbReference type="InterPro" id="IPR005119">
    <property type="entry name" value="LysR_subst-bd"/>
</dbReference>
<dbReference type="RefSeq" id="WP_119812808.1">
    <property type="nucleotide sequence ID" value="NZ_QYUP01000165.1"/>
</dbReference>
<dbReference type="FunFam" id="1.10.10.10:FF:000001">
    <property type="entry name" value="LysR family transcriptional regulator"/>
    <property type="match status" value="1"/>
</dbReference>
<keyword evidence="2" id="KW-0805">Transcription regulation</keyword>
<dbReference type="OrthoDB" id="8807047at2"/>
<comment type="caution">
    <text evidence="6">The sequence shown here is derived from an EMBL/GenBank/DDBJ whole genome shotgun (WGS) entry which is preliminary data.</text>
</comment>
<dbReference type="Pfam" id="PF03466">
    <property type="entry name" value="LysR_substrate"/>
    <property type="match status" value="1"/>
</dbReference>
<feature type="domain" description="HTH lysR-type" evidence="5">
    <location>
        <begin position="3"/>
        <end position="60"/>
    </location>
</feature>
<dbReference type="EMBL" id="QYUP01000165">
    <property type="protein sequence ID" value="RJG09563.1"/>
    <property type="molecule type" value="Genomic_DNA"/>
</dbReference>
<keyword evidence="3" id="KW-0238">DNA-binding</keyword>
<evidence type="ECO:0000313" key="6">
    <source>
        <dbReference type="EMBL" id="RJG09563.1"/>
    </source>
</evidence>
<dbReference type="GO" id="GO:0003677">
    <property type="term" value="F:DNA binding"/>
    <property type="evidence" value="ECO:0007669"/>
    <property type="project" value="UniProtKB-KW"/>
</dbReference>
<dbReference type="PANTHER" id="PTHR30346:SF0">
    <property type="entry name" value="HCA OPERON TRANSCRIPTIONAL ACTIVATOR HCAR"/>
    <property type="match status" value="1"/>
</dbReference>
<dbReference type="Gene3D" id="3.40.190.10">
    <property type="entry name" value="Periplasmic binding protein-like II"/>
    <property type="match status" value="2"/>
</dbReference>
<keyword evidence="7" id="KW-1185">Reference proteome</keyword>
<dbReference type="PANTHER" id="PTHR30346">
    <property type="entry name" value="TRANSCRIPTIONAL DUAL REGULATOR HCAR-RELATED"/>
    <property type="match status" value="1"/>
</dbReference>
<dbReference type="PRINTS" id="PR00039">
    <property type="entry name" value="HTHLYSR"/>
</dbReference>
<reference evidence="6 7" key="1">
    <citation type="submission" date="2018-09" db="EMBL/GenBank/DDBJ databases">
        <authorList>
            <person name="Zhu H."/>
        </authorList>
    </citation>
    <scope>NUCLEOTIDE SEQUENCE [LARGE SCALE GENOMIC DNA]</scope>
    <source>
        <strain evidence="6 7">K1S02-61</strain>
    </source>
</reference>
<dbReference type="InterPro" id="IPR036390">
    <property type="entry name" value="WH_DNA-bd_sf"/>
</dbReference>
<evidence type="ECO:0000313" key="7">
    <source>
        <dbReference type="Proteomes" id="UP000284006"/>
    </source>
</evidence>
<dbReference type="NCBIfam" id="NF007439">
    <property type="entry name" value="PRK09986.1"/>
    <property type="match status" value="1"/>
</dbReference>
<gene>
    <name evidence="6" type="ORF">D3872_22090</name>
</gene>
<dbReference type="Pfam" id="PF00126">
    <property type="entry name" value="HTH_1"/>
    <property type="match status" value="1"/>
</dbReference>
<dbReference type="InterPro" id="IPR036388">
    <property type="entry name" value="WH-like_DNA-bd_sf"/>
</dbReference>
<organism evidence="6 7">
    <name type="scientific">Massilia cavernae</name>
    <dbReference type="NCBI Taxonomy" id="2320864"/>
    <lineage>
        <taxon>Bacteria</taxon>
        <taxon>Pseudomonadati</taxon>
        <taxon>Pseudomonadota</taxon>
        <taxon>Betaproteobacteria</taxon>
        <taxon>Burkholderiales</taxon>
        <taxon>Oxalobacteraceae</taxon>
        <taxon>Telluria group</taxon>
        <taxon>Massilia</taxon>
    </lineage>
</organism>
<evidence type="ECO:0000256" key="2">
    <source>
        <dbReference type="ARBA" id="ARBA00023015"/>
    </source>
</evidence>
<sequence>MSIDLKQLKYFLAVAEEKSFSRAAERLHISQPPLSQQIMKLEAELGVKLFARTTRTFELTVAGKALMVEAAELLARMRMTIDTVRQIDRGEVGRLRVGIVGSAMWGPIPSLLEEFQTKFPNVTWTLHESGPPVQYDALRGRQIDVGFWREPRLDDDELRNGNLHQELCFRENVCVAVNEHHPLAKRPHIELMDIANEPMLTLALDKSSFPRYLIQCCVDAGFQPTIFQEASEPQTLLAMVGVGLGVTLVPETTSRIGWPGVIFLPIKTNPPSANLYVAYSTQDDAPVVRAFLNIINPPAA</sequence>
<comment type="similarity">
    <text evidence="1">Belongs to the LysR transcriptional regulatory family.</text>
</comment>
<dbReference type="SUPFAM" id="SSF46785">
    <property type="entry name" value="Winged helix' DNA-binding domain"/>
    <property type="match status" value="1"/>
</dbReference>
<dbReference type="SUPFAM" id="SSF53850">
    <property type="entry name" value="Periplasmic binding protein-like II"/>
    <property type="match status" value="1"/>
</dbReference>